<accession>A0A0D0CXV3</accession>
<name>A0A0D0CXV3_9AGAM</name>
<dbReference type="GO" id="GO:0015677">
    <property type="term" value="P:copper ion import"/>
    <property type="evidence" value="ECO:0007669"/>
    <property type="project" value="TreeGrafter"/>
</dbReference>
<dbReference type="Pfam" id="PF08030">
    <property type="entry name" value="NAD_binding_6"/>
    <property type="match status" value="1"/>
</dbReference>
<dbReference type="EMBL" id="KN827723">
    <property type="protein sequence ID" value="KIK76006.1"/>
    <property type="molecule type" value="Genomic_DNA"/>
</dbReference>
<keyword evidence="7" id="KW-0560">Oxidoreductase</keyword>
<evidence type="ECO:0000256" key="3">
    <source>
        <dbReference type="ARBA" id="ARBA00012668"/>
    </source>
</evidence>
<evidence type="ECO:0000256" key="1">
    <source>
        <dbReference type="ARBA" id="ARBA00004651"/>
    </source>
</evidence>
<dbReference type="STRING" id="930991.A0A0D0CXV3"/>
<dbReference type="InterPro" id="IPR013121">
    <property type="entry name" value="Fe_red_NAD-bd_6"/>
</dbReference>
<dbReference type="PANTHER" id="PTHR32361">
    <property type="entry name" value="FERRIC/CUPRIC REDUCTASE TRANSMEMBRANE COMPONENT"/>
    <property type="match status" value="1"/>
</dbReference>
<dbReference type="HOGENOM" id="CLU_010365_3_0_1"/>
<evidence type="ECO:0000313" key="11">
    <source>
        <dbReference type="EMBL" id="KIK76006.1"/>
    </source>
</evidence>
<proteinExistence type="inferred from homology"/>
<dbReference type="InterPro" id="IPR017927">
    <property type="entry name" value="FAD-bd_FR_type"/>
</dbReference>
<keyword evidence="9" id="KW-0732">Signal</keyword>
<feature type="signal peptide" evidence="9">
    <location>
        <begin position="1"/>
        <end position="22"/>
    </location>
</feature>
<dbReference type="EC" id="1.16.1.9" evidence="3"/>
<evidence type="ECO:0000256" key="2">
    <source>
        <dbReference type="ARBA" id="ARBA00006278"/>
    </source>
</evidence>
<feature type="non-terminal residue" evidence="11">
    <location>
        <position position="1"/>
    </location>
</feature>
<keyword evidence="4" id="KW-0813">Transport</keyword>
<evidence type="ECO:0000256" key="6">
    <source>
        <dbReference type="ARBA" id="ARBA00022982"/>
    </source>
</evidence>
<dbReference type="FunCoup" id="A0A0D0CXV3">
    <property type="interactions" value="178"/>
</dbReference>
<sequence length="346" mass="38219">AYFHTKAIHGSVWIWPSFVVWALDRCIRLVRLVVSNHLYFGFTRRSGSLHATTELLCEDFVRVRLRRPPHFHWSPGQSAYLIMPSVSTLPFEAHPFSISSIDSSLFHQHGDDHSENGEESAAAYWKELVFVVNVRGGFTKRLKEVAARNETIKVFVDGPYGSPPDLGGYDTSVLVAGGTGVTYTLPVFLSIVEAVRNGSSNCRRVVFIWAVRDSSHLAWISDALSRANSLAPPSLTVSIQIFVTNGGTALSESDSMDQDQILEKEHKHRDILVAPWLKMENGRPDLQAILREEVNGAVGRMSVSVCGSQGLARSVRRALRFPVSGPCSILYGGPSVTLYVESFGYA</sequence>
<evidence type="ECO:0000256" key="4">
    <source>
        <dbReference type="ARBA" id="ARBA00022448"/>
    </source>
</evidence>
<dbReference type="PROSITE" id="PS51384">
    <property type="entry name" value="FAD_FR"/>
    <property type="match status" value="1"/>
</dbReference>
<dbReference type="SFLD" id="SFLDG01168">
    <property type="entry name" value="Ferric_reductase_subgroup_(FRE"/>
    <property type="match status" value="1"/>
</dbReference>
<dbReference type="GO" id="GO:0052851">
    <property type="term" value="F:ferric-chelate reductase (NADPH) activity"/>
    <property type="evidence" value="ECO:0007669"/>
    <property type="project" value="UniProtKB-EC"/>
</dbReference>
<evidence type="ECO:0000259" key="10">
    <source>
        <dbReference type="PROSITE" id="PS51384"/>
    </source>
</evidence>
<comment type="catalytic activity">
    <reaction evidence="8">
        <text>2 a Fe(II)-siderophore + NADP(+) + H(+) = 2 a Fe(III)-siderophore + NADPH</text>
        <dbReference type="Rhea" id="RHEA:28795"/>
        <dbReference type="Rhea" id="RHEA-COMP:11342"/>
        <dbReference type="Rhea" id="RHEA-COMP:11344"/>
        <dbReference type="ChEBI" id="CHEBI:15378"/>
        <dbReference type="ChEBI" id="CHEBI:29033"/>
        <dbReference type="ChEBI" id="CHEBI:29034"/>
        <dbReference type="ChEBI" id="CHEBI:57783"/>
        <dbReference type="ChEBI" id="CHEBI:58349"/>
        <dbReference type="EC" id="1.16.1.9"/>
    </reaction>
</comment>
<organism evidence="11 12">
    <name type="scientific">Paxillus rubicundulus Ve08.2h10</name>
    <dbReference type="NCBI Taxonomy" id="930991"/>
    <lineage>
        <taxon>Eukaryota</taxon>
        <taxon>Fungi</taxon>
        <taxon>Dikarya</taxon>
        <taxon>Basidiomycota</taxon>
        <taxon>Agaricomycotina</taxon>
        <taxon>Agaricomycetes</taxon>
        <taxon>Agaricomycetidae</taxon>
        <taxon>Boletales</taxon>
        <taxon>Paxilineae</taxon>
        <taxon>Paxillaceae</taxon>
        <taxon>Paxillus</taxon>
    </lineage>
</organism>
<dbReference type="OrthoDB" id="4494341at2759"/>
<dbReference type="Pfam" id="PF08022">
    <property type="entry name" value="FAD_binding_8"/>
    <property type="match status" value="1"/>
</dbReference>
<dbReference type="GO" id="GO:0006879">
    <property type="term" value="P:intracellular iron ion homeostasis"/>
    <property type="evidence" value="ECO:0007669"/>
    <property type="project" value="TreeGrafter"/>
</dbReference>
<keyword evidence="12" id="KW-1185">Reference proteome</keyword>
<dbReference type="InterPro" id="IPR051410">
    <property type="entry name" value="Ferric/Cupric_Reductase"/>
</dbReference>
<feature type="domain" description="FAD-binding FR-type" evidence="10">
    <location>
        <begin position="42"/>
        <end position="166"/>
    </location>
</feature>
<dbReference type="PANTHER" id="PTHR32361:SF9">
    <property type="entry name" value="FERRIC REDUCTASE TRANSMEMBRANE COMPONENT 3-RELATED"/>
    <property type="match status" value="1"/>
</dbReference>
<keyword evidence="5" id="KW-0472">Membrane</keyword>
<reference evidence="11 12" key="1">
    <citation type="submission" date="2014-04" db="EMBL/GenBank/DDBJ databases">
        <authorList>
            <consortium name="DOE Joint Genome Institute"/>
            <person name="Kuo A."/>
            <person name="Kohler A."/>
            <person name="Jargeat P."/>
            <person name="Nagy L.G."/>
            <person name="Floudas D."/>
            <person name="Copeland A."/>
            <person name="Barry K.W."/>
            <person name="Cichocki N."/>
            <person name="Veneault-Fourrey C."/>
            <person name="LaButti K."/>
            <person name="Lindquist E.A."/>
            <person name="Lipzen A."/>
            <person name="Lundell T."/>
            <person name="Morin E."/>
            <person name="Murat C."/>
            <person name="Sun H."/>
            <person name="Tunlid A."/>
            <person name="Henrissat B."/>
            <person name="Grigoriev I.V."/>
            <person name="Hibbett D.S."/>
            <person name="Martin F."/>
            <person name="Nordberg H.P."/>
            <person name="Cantor M.N."/>
            <person name="Hua S.X."/>
        </authorList>
    </citation>
    <scope>NUCLEOTIDE SEQUENCE [LARGE SCALE GENOMIC DNA]</scope>
    <source>
        <strain evidence="11 12">Ve08.2h10</strain>
    </source>
</reference>
<dbReference type="InterPro" id="IPR039261">
    <property type="entry name" value="FNR_nucleotide-bd"/>
</dbReference>
<reference evidence="12" key="2">
    <citation type="submission" date="2015-01" db="EMBL/GenBank/DDBJ databases">
        <title>Evolutionary Origins and Diversification of the Mycorrhizal Mutualists.</title>
        <authorList>
            <consortium name="DOE Joint Genome Institute"/>
            <consortium name="Mycorrhizal Genomics Consortium"/>
            <person name="Kohler A."/>
            <person name="Kuo A."/>
            <person name="Nagy L.G."/>
            <person name="Floudas D."/>
            <person name="Copeland A."/>
            <person name="Barry K.W."/>
            <person name="Cichocki N."/>
            <person name="Veneault-Fourrey C."/>
            <person name="LaButti K."/>
            <person name="Lindquist E.A."/>
            <person name="Lipzen A."/>
            <person name="Lundell T."/>
            <person name="Morin E."/>
            <person name="Murat C."/>
            <person name="Riley R."/>
            <person name="Ohm R."/>
            <person name="Sun H."/>
            <person name="Tunlid A."/>
            <person name="Henrissat B."/>
            <person name="Grigoriev I.V."/>
            <person name="Hibbett D.S."/>
            <person name="Martin F."/>
        </authorList>
    </citation>
    <scope>NUCLEOTIDE SEQUENCE [LARGE SCALE GENOMIC DNA]</scope>
    <source>
        <strain evidence="12">Ve08.2h10</strain>
    </source>
</reference>
<dbReference type="InterPro" id="IPR017938">
    <property type="entry name" value="Riboflavin_synthase-like_b-brl"/>
</dbReference>
<dbReference type="Proteomes" id="UP000054538">
    <property type="component" value="Unassembled WGS sequence"/>
</dbReference>
<protein>
    <recommendedName>
        <fullName evidence="3">ferric-chelate reductase (NADPH)</fullName>
        <ecNumber evidence="3">1.16.1.9</ecNumber>
    </recommendedName>
</protein>
<evidence type="ECO:0000256" key="7">
    <source>
        <dbReference type="ARBA" id="ARBA00023002"/>
    </source>
</evidence>
<keyword evidence="6" id="KW-0249">Electron transport</keyword>
<dbReference type="InParanoid" id="A0A0D0CXV3"/>
<dbReference type="SUPFAM" id="SSF63380">
    <property type="entry name" value="Riboflavin synthase domain-like"/>
    <property type="match status" value="1"/>
</dbReference>
<gene>
    <name evidence="11" type="ORF">PAXRUDRAFT_783508</name>
</gene>
<evidence type="ECO:0000256" key="8">
    <source>
        <dbReference type="ARBA" id="ARBA00048483"/>
    </source>
</evidence>
<keyword evidence="5" id="KW-1003">Cell membrane</keyword>
<feature type="chain" id="PRO_5002225549" description="ferric-chelate reductase (NADPH)" evidence="9">
    <location>
        <begin position="23"/>
        <end position="346"/>
    </location>
</feature>
<evidence type="ECO:0000256" key="9">
    <source>
        <dbReference type="SAM" id="SignalP"/>
    </source>
</evidence>
<evidence type="ECO:0000313" key="12">
    <source>
        <dbReference type="Proteomes" id="UP000054538"/>
    </source>
</evidence>
<dbReference type="GO" id="GO:0005886">
    <property type="term" value="C:plasma membrane"/>
    <property type="evidence" value="ECO:0007669"/>
    <property type="project" value="UniProtKB-SubCell"/>
</dbReference>
<evidence type="ECO:0000256" key="5">
    <source>
        <dbReference type="ARBA" id="ARBA00022475"/>
    </source>
</evidence>
<comment type="subcellular location">
    <subcellularLocation>
        <location evidence="1">Cell membrane</location>
        <topology evidence="1">Multi-pass membrane protein</topology>
    </subcellularLocation>
</comment>
<dbReference type="GO" id="GO:0006826">
    <property type="term" value="P:iron ion transport"/>
    <property type="evidence" value="ECO:0007669"/>
    <property type="project" value="TreeGrafter"/>
</dbReference>
<dbReference type="Gene3D" id="3.40.50.80">
    <property type="entry name" value="Nucleotide-binding domain of ferredoxin-NADP reductase (FNR) module"/>
    <property type="match status" value="1"/>
</dbReference>
<dbReference type="AlphaFoldDB" id="A0A0D0CXV3"/>
<dbReference type="InterPro" id="IPR013112">
    <property type="entry name" value="FAD-bd_8"/>
</dbReference>
<dbReference type="CDD" id="cd06186">
    <property type="entry name" value="NOX_Duox_like_FAD_NADP"/>
    <property type="match status" value="1"/>
</dbReference>
<dbReference type="SFLD" id="SFLDS00052">
    <property type="entry name" value="Ferric_Reductase_Domain"/>
    <property type="match status" value="1"/>
</dbReference>
<dbReference type="SUPFAM" id="SSF52343">
    <property type="entry name" value="Ferredoxin reductase-like, C-terminal NADP-linked domain"/>
    <property type="match status" value="1"/>
</dbReference>
<comment type="similarity">
    <text evidence="2">Belongs to the ferric reductase (FRE) family.</text>
</comment>